<evidence type="ECO:0000256" key="3">
    <source>
        <dbReference type="SAM" id="MobiDB-lite"/>
    </source>
</evidence>
<accession>A0A177BCH6</accession>
<dbReference type="InterPro" id="IPR035979">
    <property type="entry name" value="RBD_domain_sf"/>
</dbReference>
<evidence type="ECO:0000256" key="2">
    <source>
        <dbReference type="PROSITE-ProRule" id="PRU00176"/>
    </source>
</evidence>
<dbReference type="GO" id="GO:0003723">
    <property type="term" value="F:RNA binding"/>
    <property type="evidence" value="ECO:0007669"/>
    <property type="project" value="UniProtKB-UniRule"/>
</dbReference>
<feature type="domain" description="RRM" evidence="4">
    <location>
        <begin position="335"/>
        <end position="405"/>
    </location>
</feature>
<dbReference type="FunFam" id="3.30.70.330:FF:000022">
    <property type="entry name" value="APOBEC1 complementation factor isoform X1"/>
    <property type="match status" value="1"/>
</dbReference>
<sequence length="529" mass="60476">MTTIFAGMDAEIYQKLMDLSAKGNFDVTTIGDKLSNRIMALPKALALEMLDMASQEIETTNVDKISFLMGVIMAFETKHKDTKDVKSDADLKEETNGNTEQIETEYDKIDFSKRVGYDADRIQAFLNITGYSLEITPGQRRYGPPPDWQGEDPPQKNEIFCGGLPKNYYEDALVPAFSRFGKIFELRVMMDPQNNVGKGFCFVTYCESANADRVIKELNNSELIPGKKVNVDRPDCNTRLFLGNIPRSVTKEKIKADLSSQVEGIDDVLIYADAKDPTKKKNRGFCFVDFKTHKLATVAKRKLSFGGLTLWNCSVVVNWADKQEEYEDKECEKVKVAFIKNIAPGTEKEDIESVFGVYGKIENIRFTKDYCFVHFEDRSEMMKAIENLNGKTIKESVVEVTVANPYNAEKAKQKRMSREKEIRNANGRFENYDYNYSNQYDNNHSAYDFHRQDYSMDSYSRPQRPSFGRGVMGHARQRAPAPHYNRRTSGGPPLLRGYQGSTPNKRRMTMNPQQYNPGSYNNWNNDAQY</sequence>
<comment type="caution">
    <text evidence="5">The sequence shown here is derived from an EMBL/GenBank/DDBJ whole genome shotgun (WGS) entry which is preliminary data.</text>
</comment>
<evidence type="ECO:0000259" key="4">
    <source>
        <dbReference type="PROSITE" id="PS50102"/>
    </source>
</evidence>
<proteinExistence type="predicted"/>
<dbReference type="SUPFAM" id="SSF54928">
    <property type="entry name" value="RNA-binding domain, RBD"/>
    <property type="match status" value="2"/>
</dbReference>
<name>A0A177BCH6_9BILA</name>
<gene>
    <name evidence="5" type="ORF">A3Q56_00911</name>
</gene>
<protein>
    <submittedName>
        <fullName evidence="5">RNA-binding motif protein 47</fullName>
    </submittedName>
</protein>
<keyword evidence="1 2" id="KW-0694">RNA-binding</keyword>
<reference evidence="5 6" key="1">
    <citation type="submission" date="2016-04" db="EMBL/GenBank/DDBJ databases">
        <title>The genome of Intoshia linei affirms orthonectids as highly simplified spiralians.</title>
        <authorList>
            <person name="Mikhailov K.V."/>
            <person name="Slusarev G.S."/>
            <person name="Nikitin M.A."/>
            <person name="Logacheva M.D."/>
            <person name="Penin A."/>
            <person name="Aleoshin V."/>
            <person name="Panchin Y.V."/>
        </authorList>
    </citation>
    <scope>NUCLEOTIDE SEQUENCE [LARGE SCALE GENOMIC DNA]</scope>
    <source>
        <strain evidence="5">Intl2013</strain>
        <tissue evidence="5">Whole animal</tissue>
    </source>
</reference>
<dbReference type="AlphaFoldDB" id="A0A177BCH6"/>
<organism evidence="5 6">
    <name type="scientific">Intoshia linei</name>
    <dbReference type="NCBI Taxonomy" id="1819745"/>
    <lineage>
        <taxon>Eukaryota</taxon>
        <taxon>Metazoa</taxon>
        <taxon>Spiralia</taxon>
        <taxon>Lophotrochozoa</taxon>
        <taxon>Mesozoa</taxon>
        <taxon>Orthonectida</taxon>
        <taxon>Rhopaluridae</taxon>
        <taxon>Intoshia</taxon>
    </lineage>
</organism>
<dbReference type="InterPro" id="IPR000504">
    <property type="entry name" value="RRM_dom"/>
</dbReference>
<dbReference type="InterPro" id="IPR012677">
    <property type="entry name" value="Nucleotide-bd_a/b_plait_sf"/>
</dbReference>
<feature type="region of interest" description="Disordered" evidence="3">
    <location>
        <begin position="456"/>
        <end position="529"/>
    </location>
</feature>
<dbReference type="EMBL" id="LWCA01000060">
    <property type="protein sequence ID" value="OAF71332.1"/>
    <property type="molecule type" value="Genomic_DNA"/>
</dbReference>
<dbReference type="OrthoDB" id="3800936at2759"/>
<evidence type="ECO:0000313" key="5">
    <source>
        <dbReference type="EMBL" id="OAF71332.1"/>
    </source>
</evidence>
<dbReference type="PANTHER" id="PTHR21245">
    <property type="entry name" value="HETEROGENEOUS NUCLEAR RIBONUCLEOPROTEIN"/>
    <property type="match status" value="1"/>
</dbReference>
<feature type="domain" description="RRM" evidence="4">
    <location>
        <begin position="238"/>
        <end position="322"/>
    </location>
</feature>
<evidence type="ECO:0000313" key="6">
    <source>
        <dbReference type="Proteomes" id="UP000078046"/>
    </source>
</evidence>
<dbReference type="SMART" id="SM00360">
    <property type="entry name" value="RRM"/>
    <property type="match status" value="3"/>
</dbReference>
<feature type="domain" description="RRM" evidence="4">
    <location>
        <begin position="157"/>
        <end position="236"/>
    </location>
</feature>
<keyword evidence="6" id="KW-1185">Reference proteome</keyword>
<dbReference type="Proteomes" id="UP000078046">
    <property type="component" value="Unassembled WGS sequence"/>
</dbReference>
<evidence type="ECO:0000256" key="1">
    <source>
        <dbReference type="ARBA" id="ARBA00022884"/>
    </source>
</evidence>
<dbReference type="Pfam" id="PF00076">
    <property type="entry name" value="RRM_1"/>
    <property type="match status" value="3"/>
</dbReference>
<dbReference type="Gene3D" id="3.30.70.330">
    <property type="match status" value="3"/>
</dbReference>
<feature type="compositionally biased region" description="Polar residues" evidence="3">
    <location>
        <begin position="510"/>
        <end position="529"/>
    </location>
</feature>
<dbReference type="PROSITE" id="PS50102">
    <property type="entry name" value="RRM"/>
    <property type="match status" value="3"/>
</dbReference>